<proteinExistence type="predicted"/>
<dbReference type="Pfam" id="PF02518">
    <property type="entry name" value="HATPase_c"/>
    <property type="match status" value="1"/>
</dbReference>
<dbReference type="SMART" id="SM00086">
    <property type="entry name" value="PAC"/>
    <property type="match status" value="2"/>
</dbReference>
<dbReference type="AlphaFoldDB" id="A0A6M5Y4Z7"/>
<dbReference type="SUPFAM" id="SSF55785">
    <property type="entry name" value="PYP-like sensor domain (PAS domain)"/>
    <property type="match status" value="2"/>
</dbReference>
<dbReference type="CDD" id="cd00130">
    <property type="entry name" value="PAS"/>
    <property type="match status" value="2"/>
</dbReference>
<name>A0A6M5Y4Z7_9BACT</name>
<evidence type="ECO:0000313" key="10">
    <source>
        <dbReference type="EMBL" id="QJW88524.1"/>
    </source>
</evidence>
<dbReference type="SMART" id="SM00065">
    <property type="entry name" value="GAF"/>
    <property type="match status" value="1"/>
</dbReference>
<dbReference type="CDD" id="cd00082">
    <property type="entry name" value="HisKA"/>
    <property type="match status" value="1"/>
</dbReference>
<evidence type="ECO:0000259" key="8">
    <source>
        <dbReference type="PROSITE" id="PS50112"/>
    </source>
</evidence>
<dbReference type="RefSeq" id="WP_171738362.1">
    <property type="nucleotide sequence ID" value="NZ_CP053435.1"/>
</dbReference>
<reference evidence="10 11" key="1">
    <citation type="submission" date="2020-05" db="EMBL/GenBank/DDBJ databases">
        <title>Genome sequencing of Spirosoma sp. TS118.</title>
        <authorList>
            <person name="Lee J.-H."/>
            <person name="Jeong S."/>
            <person name="Zhao L."/>
            <person name="Jung J.-H."/>
            <person name="Kim M.-K."/>
            <person name="Lim S."/>
        </authorList>
    </citation>
    <scope>NUCLEOTIDE SEQUENCE [LARGE SCALE GENOMIC DNA]</scope>
    <source>
        <strain evidence="10 11">TS118</strain>
    </source>
</reference>
<dbReference type="InterPro" id="IPR000700">
    <property type="entry name" value="PAS-assoc_C"/>
</dbReference>
<dbReference type="Pfam" id="PF01590">
    <property type="entry name" value="GAF"/>
    <property type="match status" value="1"/>
</dbReference>
<gene>
    <name evidence="10" type="ORF">HNV11_03615</name>
</gene>
<dbReference type="SUPFAM" id="SSF47384">
    <property type="entry name" value="Homodimeric domain of signal transducing histidine kinase"/>
    <property type="match status" value="1"/>
</dbReference>
<dbReference type="SUPFAM" id="SSF55874">
    <property type="entry name" value="ATPase domain of HSP90 chaperone/DNA topoisomerase II/histidine kinase"/>
    <property type="match status" value="1"/>
</dbReference>
<evidence type="ECO:0000256" key="6">
    <source>
        <dbReference type="SAM" id="Coils"/>
    </source>
</evidence>
<feature type="domain" description="PAC" evidence="9">
    <location>
        <begin position="262"/>
        <end position="314"/>
    </location>
</feature>
<evidence type="ECO:0000259" key="7">
    <source>
        <dbReference type="PROSITE" id="PS50109"/>
    </source>
</evidence>
<evidence type="ECO:0000313" key="11">
    <source>
        <dbReference type="Proteomes" id="UP000502756"/>
    </source>
</evidence>
<dbReference type="Pfam" id="PF08447">
    <property type="entry name" value="PAS_3"/>
    <property type="match status" value="2"/>
</dbReference>
<evidence type="ECO:0000259" key="9">
    <source>
        <dbReference type="PROSITE" id="PS50113"/>
    </source>
</evidence>
<dbReference type="InterPro" id="IPR003018">
    <property type="entry name" value="GAF"/>
</dbReference>
<dbReference type="InterPro" id="IPR004358">
    <property type="entry name" value="Sig_transdc_His_kin-like_C"/>
</dbReference>
<keyword evidence="6" id="KW-0175">Coiled coil</keyword>
<dbReference type="GO" id="GO:0000155">
    <property type="term" value="F:phosphorelay sensor kinase activity"/>
    <property type="evidence" value="ECO:0007669"/>
    <property type="project" value="InterPro"/>
</dbReference>
<dbReference type="InterPro" id="IPR005467">
    <property type="entry name" value="His_kinase_dom"/>
</dbReference>
<dbReference type="PANTHER" id="PTHR43304">
    <property type="entry name" value="PHYTOCHROME-LIKE PROTEIN CPH1"/>
    <property type="match status" value="1"/>
</dbReference>
<dbReference type="FunFam" id="3.30.565.10:FF:000006">
    <property type="entry name" value="Sensor histidine kinase WalK"/>
    <property type="match status" value="1"/>
</dbReference>
<evidence type="ECO:0000256" key="3">
    <source>
        <dbReference type="ARBA" id="ARBA00022553"/>
    </source>
</evidence>
<dbReference type="Pfam" id="PF00512">
    <property type="entry name" value="HisKA"/>
    <property type="match status" value="1"/>
</dbReference>
<dbReference type="Proteomes" id="UP000502756">
    <property type="component" value="Chromosome"/>
</dbReference>
<dbReference type="InterPro" id="IPR036097">
    <property type="entry name" value="HisK_dim/P_sf"/>
</dbReference>
<accession>A0A6M5Y4Z7</accession>
<sequence>MQHNTLDKPNLSVHNQQPMQGLGPYTLLDASVEEAFTNIAHILTQVFQTPGALISLADQDRVVFKANVGLSDADALDLAGRLCSQALHTTEALVFDDLLEEPHRSTLPFVAGALTLRFFAGTAIRTSNGIPAGTICVLDTQPRSFSESDRQMLQRFAALATHQLDLQLPLVSDTTVRTETALHRSRSLMHDTLSAGLVATWFWDIQANKLYADGDLARLFGADAEQTASGMPIESFADSVHPDDREHVRTLFQQALASGKKFEADHRVINPEGEVRWVIARGRFDYNDQREPISFLGVLVDITDRKLAELKHQEGEERLTLAMEAASSGTWDFDLLTGKAQWSPNCKQLFGLPPDAPITADDLLARVHPADRERVRLANRRAIDPEGDGDHDVVFRTIGEADQQERWVRAKGRTVRNDQGRIVRFAGIVVDITELKQMQEALRKSVEEQEKQVQERTQELGETNEKLRKSNERLEQFAYVASHDLQEPLRKIQSFGQILHNEYAPALGSDGQDLLRRMQSAAERMSTLIHDLLNYSRLSTKRDSFQPVALETLANDVLSDLEMRIRDTQATIHVDPLPVVMGDTHQLRQLFQNLLSNSLKFTRPGVTPVIAINHRLILTTDLPSTVRPDHEAPAYHQINFKDNGIGFDEKYLELIFQVFQRLHSRTQFAGTGIGLAICEKVVDNHNGVITATSQPGQGATFQVYLPADQPTTS</sequence>
<keyword evidence="4" id="KW-0808">Transferase</keyword>
<dbReference type="PANTHER" id="PTHR43304:SF1">
    <property type="entry name" value="PAC DOMAIN-CONTAINING PROTEIN"/>
    <property type="match status" value="1"/>
</dbReference>
<dbReference type="KEGG" id="stae:HNV11_03615"/>
<dbReference type="Gene3D" id="1.10.287.130">
    <property type="match status" value="1"/>
</dbReference>
<dbReference type="InterPro" id="IPR000014">
    <property type="entry name" value="PAS"/>
</dbReference>
<dbReference type="NCBIfam" id="TIGR00229">
    <property type="entry name" value="sensory_box"/>
    <property type="match status" value="2"/>
</dbReference>
<dbReference type="SMART" id="SM00388">
    <property type="entry name" value="HisKA"/>
    <property type="match status" value="1"/>
</dbReference>
<dbReference type="SMART" id="SM00387">
    <property type="entry name" value="HATPase_c"/>
    <property type="match status" value="1"/>
</dbReference>
<dbReference type="SMART" id="SM00091">
    <property type="entry name" value="PAS"/>
    <property type="match status" value="2"/>
</dbReference>
<dbReference type="InterPro" id="IPR003594">
    <property type="entry name" value="HATPase_dom"/>
</dbReference>
<feature type="domain" description="PAS" evidence="8">
    <location>
        <begin position="315"/>
        <end position="386"/>
    </location>
</feature>
<keyword evidence="3" id="KW-0597">Phosphoprotein</keyword>
<dbReference type="SUPFAM" id="SSF55781">
    <property type="entry name" value="GAF domain-like"/>
    <property type="match status" value="1"/>
</dbReference>
<dbReference type="Gene3D" id="3.30.565.10">
    <property type="entry name" value="Histidine kinase-like ATPase, C-terminal domain"/>
    <property type="match status" value="1"/>
</dbReference>
<comment type="catalytic activity">
    <reaction evidence="1">
        <text>ATP + protein L-histidine = ADP + protein N-phospho-L-histidine.</text>
        <dbReference type="EC" id="2.7.13.3"/>
    </reaction>
</comment>
<keyword evidence="5" id="KW-0418">Kinase</keyword>
<protein>
    <recommendedName>
        <fullName evidence="2">histidine kinase</fullName>
        <ecNumber evidence="2">2.7.13.3</ecNumber>
    </recommendedName>
</protein>
<dbReference type="Gene3D" id="3.30.450.40">
    <property type="match status" value="1"/>
</dbReference>
<dbReference type="InterPro" id="IPR035965">
    <property type="entry name" value="PAS-like_dom_sf"/>
</dbReference>
<dbReference type="PROSITE" id="PS50112">
    <property type="entry name" value="PAS"/>
    <property type="match status" value="2"/>
</dbReference>
<organism evidence="10 11">
    <name type="scientific">Spirosoma taeanense</name>
    <dbReference type="NCBI Taxonomy" id="2735870"/>
    <lineage>
        <taxon>Bacteria</taxon>
        <taxon>Pseudomonadati</taxon>
        <taxon>Bacteroidota</taxon>
        <taxon>Cytophagia</taxon>
        <taxon>Cytophagales</taxon>
        <taxon>Cytophagaceae</taxon>
        <taxon>Spirosoma</taxon>
    </lineage>
</organism>
<dbReference type="PRINTS" id="PR00344">
    <property type="entry name" value="BCTRLSENSOR"/>
</dbReference>
<feature type="domain" description="Histidine kinase" evidence="7">
    <location>
        <begin position="480"/>
        <end position="709"/>
    </location>
</feature>
<dbReference type="EMBL" id="CP053435">
    <property type="protein sequence ID" value="QJW88524.1"/>
    <property type="molecule type" value="Genomic_DNA"/>
</dbReference>
<dbReference type="InterPro" id="IPR029016">
    <property type="entry name" value="GAF-like_dom_sf"/>
</dbReference>
<dbReference type="PROSITE" id="PS50113">
    <property type="entry name" value="PAC"/>
    <property type="match status" value="2"/>
</dbReference>
<dbReference type="EC" id="2.7.13.3" evidence="2"/>
<dbReference type="InterPro" id="IPR003661">
    <property type="entry name" value="HisK_dim/P_dom"/>
</dbReference>
<keyword evidence="11" id="KW-1185">Reference proteome</keyword>
<dbReference type="InterPro" id="IPR036890">
    <property type="entry name" value="HATPase_C_sf"/>
</dbReference>
<dbReference type="InterPro" id="IPR001610">
    <property type="entry name" value="PAC"/>
</dbReference>
<evidence type="ECO:0000256" key="1">
    <source>
        <dbReference type="ARBA" id="ARBA00000085"/>
    </source>
</evidence>
<evidence type="ECO:0000256" key="2">
    <source>
        <dbReference type="ARBA" id="ARBA00012438"/>
    </source>
</evidence>
<dbReference type="Gene3D" id="3.30.450.20">
    <property type="entry name" value="PAS domain"/>
    <property type="match status" value="2"/>
</dbReference>
<evidence type="ECO:0000256" key="5">
    <source>
        <dbReference type="ARBA" id="ARBA00022777"/>
    </source>
</evidence>
<dbReference type="InterPro" id="IPR013655">
    <property type="entry name" value="PAS_fold_3"/>
</dbReference>
<dbReference type="InterPro" id="IPR052162">
    <property type="entry name" value="Sensor_kinase/Photoreceptor"/>
</dbReference>
<dbReference type="Gene3D" id="2.10.70.100">
    <property type="match status" value="2"/>
</dbReference>
<feature type="domain" description="PAC" evidence="9">
    <location>
        <begin position="391"/>
        <end position="444"/>
    </location>
</feature>
<feature type="domain" description="PAS" evidence="8">
    <location>
        <begin position="185"/>
        <end position="259"/>
    </location>
</feature>
<feature type="coiled-coil region" evidence="6">
    <location>
        <begin position="432"/>
        <end position="473"/>
    </location>
</feature>
<dbReference type="PROSITE" id="PS50109">
    <property type="entry name" value="HIS_KIN"/>
    <property type="match status" value="1"/>
</dbReference>
<evidence type="ECO:0000256" key="4">
    <source>
        <dbReference type="ARBA" id="ARBA00022679"/>
    </source>
</evidence>